<accession>A0A8D8XCU4</accession>
<protein>
    <submittedName>
        <fullName evidence="2">Uncharacterized protein</fullName>
    </submittedName>
</protein>
<evidence type="ECO:0000256" key="1">
    <source>
        <dbReference type="SAM" id="Phobius"/>
    </source>
</evidence>
<evidence type="ECO:0000313" key="2">
    <source>
        <dbReference type="EMBL" id="CAG6690753.1"/>
    </source>
</evidence>
<name>A0A8D8XCU4_9HEMI</name>
<dbReference type="EMBL" id="HBUF01299272">
    <property type="protein sequence ID" value="CAG6690753.1"/>
    <property type="molecule type" value="Transcribed_RNA"/>
</dbReference>
<reference evidence="2" key="1">
    <citation type="submission" date="2021-05" db="EMBL/GenBank/DDBJ databases">
        <authorList>
            <person name="Alioto T."/>
            <person name="Alioto T."/>
            <person name="Gomez Garrido J."/>
        </authorList>
    </citation>
    <scope>NUCLEOTIDE SEQUENCE</scope>
</reference>
<organism evidence="2">
    <name type="scientific">Cacopsylla melanoneura</name>
    <dbReference type="NCBI Taxonomy" id="428564"/>
    <lineage>
        <taxon>Eukaryota</taxon>
        <taxon>Metazoa</taxon>
        <taxon>Ecdysozoa</taxon>
        <taxon>Arthropoda</taxon>
        <taxon>Hexapoda</taxon>
        <taxon>Insecta</taxon>
        <taxon>Pterygota</taxon>
        <taxon>Neoptera</taxon>
        <taxon>Paraneoptera</taxon>
        <taxon>Hemiptera</taxon>
        <taxon>Sternorrhyncha</taxon>
        <taxon>Psylloidea</taxon>
        <taxon>Psyllidae</taxon>
        <taxon>Psyllinae</taxon>
        <taxon>Cacopsylla</taxon>
    </lineage>
</organism>
<feature type="transmembrane region" description="Helical" evidence="1">
    <location>
        <begin position="95"/>
        <end position="120"/>
    </location>
</feature>
<keyword evidence="1" id="KW-1133">Transmembrane helix</keyword>
<dbReference type="AlphaFoldDB" id="A0A8D8XCU4"/>
<feature type="transmembrane region" description="Helical" evidence="1">
    <location>
        <begin position="126"/>
        <end position="146"/>
    </location>
</feature>
<feature type="transmembrane region" description="Helical" evidence="1">
    <location>
        <begin position="28"/>
        <end position="47"/>
    </location>
</feature>
<sequence length="160" mass="18534">MCITFCLVYHTHNAHSSTLVYKNARIKVAIVSFLVGLLVSAMIGFLIHSYNNKKPLWEVYPVQNNTLILLQLYLLFCILLSMIMMFVITLIFRWFVFAFIAATIFSVTSPLLSLLFLVHLLFNLHVFYLVAAKLTCEISLLFFYFYQGFEKLINDALNDD</sequence>
<proteinExistence type="predicted"/>
<keyword evidence="1" id="KW-0812">Transmembrane</keyword>
<feature type="transmembrane region" description="Helical" evidence="1">
    <location>
        <begin position="67"/>
        <end position="88"/>
    </location>
</feature>
<keyword evidence="1" id="KW-0472">Membrane</keyword>